<name>T1CB37_9ZZZZ</name>
<dbReference type="InterPro" id="IPR011043">
    <property type="entry name" value="Gal_Oxase/kelch_b-propeller"/>
</dbReference>
<reference evidence="2" key="1">
    <citation type="submission" date="2013-08" db="EMBL/GenBank/DDBJ databases">
        <authorList>
            <person name="Mendez C."/>
            <person name="Richter M."/>
            <person name="Ferrer M."/>
            <person name="Sanchez J."/>
        </authorList>
    </citation>
    <scope>NUCLEOTIDE SEQUENCE</scope>
</reference>
<dbReference type="AlphaFoldDB" id="T1CB37"/>
<evidence type="ECO:0008006" key="3">
    <source>
        <dbReference type="Google" id="ProtNLM"/>
    </source>
</evidence>
<accession>T1CB37</accession>
<evidence type="ECO:0000256" key="1">
    <source>
        <dbReference type="SAM" id="Phobius"/>
    </source>
</evidence>
<organism evidence="2">
    <name type="scientific">mine drainage metagenome</name>
    <dbReference type="NCBI Taxonomy" id="410659"/>
    <lineage>
        <taxon>unclassified sequences</taxon>
        <taxon>metagenomes</taxon>
        <taxon>ecological metagenomes</taxon>
    </lineage>
</organism>
<comment type="caution">
    <text evidence="2">The sequence shown here is derived from an EMBL/GenBank/DDBJ whole genome shotgun (WGS) entry which is preliminary data.</text>
</comment>
<proteinExistence type="predicted"/>
<dbReference type="EMBL" id="AUZY01000166">
    <property type="protein sequence ID" value="EQD79417.1"/>
    <property type="molecule type" value="Genomic_DNA"/>
</dbReference>
<reference evidence="2" key="2">
    <citation type="journal article" date="2014" name="ISME J.">
        <title>Microbial stratification in low pH oxic and suboxic macroscopic growths along an acid mine drainage.</title>
        <authorList>
            <person name="Mendez-Garcia C."/>
            <person name="Mesa V."/>
            <person name="Sprenger R.R."/>
            <person name="Richter M."/>
            <person name="Diez M.S."/>
            <person name="Solano J."/>
            <person name="Bargiela R."/>
            <person name="Golyshina O.V."/>
            <person name="Manteca A."/>
            <person name="Ramos J.L."/>
            <person name="Gallego J.R."/>
            <person name="Llorente I."/>
            <person name="Martins Dos Santos V.A."/>
            <person name="Jensen O.N."/>
            <person name="Pelaez A.I."/>
            <person name="Sanchez J."/>
            <person name="Ferrer M."/>
        </authorList>
    </citation>
    <scope>NUCLEOTIDE SEQUENCE</scope>
</reference>
<keyword evidence="1" id="KW-0472">Membrane</keyword>
<protein>
    <recommendedName>
        <fullName evidence="3">Kelch repeat-containing protein</fullName>
    </recommendedName>
</protein>
<sequence length="208" mass="21361">MAVEAAPGPWTWPRGRRPGYLLAFGIALLAVVLLLGPAAAPSLSSGPGTAGPSGSRTFAAADRGSLTVVWSQASDSGIPVANASAALYEGSPRFPLVFGGNSSCGLFCNETLGFFNAFGTQAWYDISTIHSPPPRADAALAWDPILGALVLFGGLGPHGPLNDTWAYVRTAGWTELFPRSSPPPLYGSALAYDPALGELLLFGGEGTA</sequence>
<evidence type="ECO:0000313" key="2">
    <source>
        <dbReference type="EMBL" id="EQD79417.1"/>
    </source>
</evidence>
<feature type="transmembrane region" description="Helical" evidence="1">
    <location>
        <begin position="20"/>
        <end position="40"/>
    </location>
</feature>
<keyword evidence="1" id="KW-0812">Transmembrane</keyword>
<dbReference type="InterPro" id="IPR015915">
    <property type="entry name" value="Kelch-typ_b-propeller"/>
</dbReference>
<dbReference type="Gene3D" id="2.120.10.80">
    <property type="entry name" value="Kelch-type beta propeller"/>
    <property type="match status" value="1"/>
</dbReference>
<feature type="non-terminal residue" evidence="2">
    <location>
        <position position="208"/>
    </location>
</feature>
<dbReference type="SUPFAM" id="SSF50965">
    <property type="entry name" value="Galactose oxidase, central domain"/>
    <property type="match status" value="1"/>
</dbReference>
<gene>
    <name evidence="2" type="ORF">B1B_00216</name>
</gene>
<keyword evidence="1" id="KW-1133">Transmembrane helix</keyword>